<protein>
    <submittedName>
        <fullName evidence="8">Putative alpha-1,2-galactosyltransferase</fullName>
    </submittedName>
</protein>
<feature type="chain" id="PRO_5035482395" evidence="7">
    <location>
        <begin position="32"/>
        <end position="159"/>
    </location>
</feature>
<accession>A0A8K0N8I9</accession>
<evidence type="ECO:0000256" key="6">
    <source>
        <dbReference type="ARBA" id="ARBA00023034"/>
    </source>
</evidence>
<evidence type="ECO:0000256" key="3">
    <source>
        <dbReference type="ARBA" id="ARBA00022676"/>
    </source>
</evidence>
<proteinExistence type="inferred from homology"/>
<dbReference type="OrthoDB" id="407658at2759"/>
<evidence type="ECO:0000256" key="2">
    <source>
        <dbReference type="ARBA" id="ARBA00005664"/>
    </source>
</evidence>
<evidence type="ECO:0000256" key="5">
    <source>
        <dbReference type="ARBA" id="ARBA00022968"/>
    </source>
</evidence>
<dbReference type="GO" id="GO:0006487">
    <property type="term" value="P:protein N-linked glycosylation"/>
    <property type="evidence" value="ECO:0007669"/>
    <property type="project" value="TreeGrafter"/>
</dbReference>
<dbReference type="InterPro" id="IPR029044">
    <property type="entry name" value="Nucleotide-diphossugar_trans"/>
</dbReference>
<evidence type="ECO:0000256" key="7">
    <source>
        <dbReference type="SAM" id="SignalP"/>
    </source>
</evidence>
<evidence type="ECO:0000313" key="9">
    <source>
        <dbReference type="Proteomes" id="UP000797356"/>
    </source>
</evidence>
<evidence type="ECO:0000256" key="1">
    <source>
        <dbReference type="ARBA" id="ARBA00004323"/>
    </source>
</evidence>
<comment type="similarity">
    <text evidence="2">Belongs to the glycosyltransferase 34 family.</text>
</comment>
<dbReference type="EMBL" id="CM017881">
    <property type="protein sequence ID" value="KAG1362547.1"/>
    <property type="molecule type" value="Genomic_DNA"/>
</dbReference>
<dbReference type="GO" id="GO:0016757">
    <property type="term" value="F:glycosyltransferase activity"/>
    <property type="evidence" value="ECO:0007669"/>
    <property type="project" value="UniProtKB-KW"/>
</dbReference>
<keyword evidence="9" id="KW-1185">Reference proteome</keyword>
<keyword evidence="3" id="KW-0328">Glycosyltransferase</keyword>
<keyword evidence="5" id="KW-0735">Signal-anchor</keyword>
<keyword evidence="7" id="KW-0732">Signal</keyword>
<keyword evidence="5" id="KW-0812">Transmembrane</keyword>
<comment type="subcellular location">
    <subcellularLocation>
        <location evidence="1">Golgi apparatus membrane</location>
        <topology evidence="1">Single-pass type II membrane protein</topology>
    </subcellularLocation>
</comment>
<organism evidence="8 9">
    <name type="scientific">Cocos nucifera</name>
    <name type="common">Coconut palm</name>
    <dbReference type="NCBI Taxonomy" id="13894"/>
    <lineage>
        <taxon>Eukaryota</taxon>
        <taxon>Viridiplantae</taxon>
        <taxon>Streptophyta</taxon>
        <taxon>Embryophyta</taxon>
        <taxon>Tracheophyta</taxon>
        <taxon>Spermatophyta</taxon>
        <taxon>Magnoliopsida</taxon>
        <taxon>Liliopsida</taxon>
        <taxon>Arecaceae</taxon>
        <taxon>Arecoideae</taxon>
        <taxon>Cocoseae</taxon>
        <taxon>Attaleinae</taxon>
        <taxon>Cocos</taxon>
    </lineage>
</organism>
<name>A0A8K0N8I9_COCNU</name>
<keyword evidence="4" id="KW-0808">Transferase</keyword>
<gene>
    <name evidence="8" type="ORF">COCNU_10G007660</name>
</gene>
<feature type="signal peptide" evidence="7">
    <location>
        <begin position="1"/>
        <end position="31"/>
    </location>
</feature>
<keyword evidence="6" id="KW-0333">Golgi apparatus</keyword>
<dbReference type="Proteomes" id="UP000797356">
    <property type="component" value="Chromosome 10"/>
</dbReference>
<dbReference type="PANTHER" id="PTHR31306">
    <property type="entry name" value="ALPHA-1,6-MANNOSYLTRANSFERASE MNN11-RELATED"/>
    <property type="match status" value="1"/>
</dbReference>
<dbReference type="AlphaFoldDB" id="A0A8K0N8I9"/>
<evidence type="ECO:0000313" key="8">
    <source>
        <dbReference type="EMBL" id="KAG1362547.1"/>
    </source>
</evidence>
<comment type="caution">
    <text evidence="8">The sequence shown here is derived from an EMBL/GenBank/DDBJ whole genome shotgun (WGS) entry which is preliminary data.</text>
</comment>
<dbReference type="InterPro" id="IPR008630">
    <property type="entry name" value="Glyco_trans_34"/>
</dbReference>
<dbReference type="Pfam" id="PF05637">
    <property type="entry name" value="Glyco_transf_34"/>
    <property type="match status" value="1"/>
</dbReference>
<dbReference type="GO" id="GO:0000139">
    <property type="term" value="C:Golgi membrane"/>
    <property type="evidence" value="ECO:0007669"/>
    <property type="project" value="UniProtKB-SubCell"/>
</dbReference>
<sequence length="159" mass="17533">MAPRSPVRWTKSRAPNRRLWLFLSLPLLALASLQAAAAILRRANALGRRCAPAVAEYSGGSPPPPRPRIAMVSFSAEENGGGGGGRRSFRGVMDAVGGNKRAYAERMGYDFIDARRLVDPSRPPNWSKILAVRSHLHHYDWLFWNDADTVVTNPDISLV</sequence>
<dbReference type="PANTHER" id="PTHR31306:SF4">
    <property type="entry name" value="ALPHA-1,2-GALACTOSYLTRANSFERASE"/>
    <property type="match status" value="1"/>
</dbReference>
<reference evidence="8" key="1">
    <citation type="journal article" date="2017" name="Gigascience">
        <title>The genome draft of coconut (Cocos nucifera).</title>
        <authorList>
            <person name="Xiao Y."/>
            <person name="Xu P."/>
            <person name="Fan H."/>
            <person name="Baudouin L."/>
            <person name="Xia W."/>
            <person name="Bocs S."/>
            <person name="Xu J."/>
            <person name="Li Q."/>
            <person name="Guo A."/>
            <person name="Zhou L."/>
            <person name="Li J."/>
            <person name="Wu Y."/>
            <person name="Ma Z."/>
            <person name="Armero A."/>
            <person name="Issali A.E."/>
            <person name="Liu N."/>
            <person name="Peng M."/>
            <person name="Yang Y."/>
        </authorList>
    </citation>
    <scope>NUCLEOTIDE SEQUENCE</scope>
    <source>
        <tissue evidence="8">Spear leaf of Hainan Tall coconut</tissue>
    </source>
</reference>
<evidence type="ECO:0000256" key="4">
    <source>
        <dbReference type="ARBA" id="ARBA00022679"/>
    </source>
</evidence>
<dbReference type="Gene3D" id="3.90.550.10">
    <property type="entry name" value="Spore Coat Polysaccharide Biosynthesis Protein SpsA, Chain A"/>
    <property type="match status" value="1"/>
</dbReference>
<reference evidence="8" key="2">
    <citation type="submission" date="2019-07" db="EMBL/GenBank/DDBJ databases">
        <authorList>
            <person name="Yang Y."/>
            <person name="Bocs S."/>
            <person name="Baudouin L."/>
        </authorList>
    </citation>
    <scope>NUCLEOTIDE SEQUENCE</scope>
    <source>
        <tissue evidence="8">Spear leaf of Hainan Tall coconut</tissue>
    </source>
</reference>